<dbReference type="EMBL" id="JAPNNL010000335">
    <property type="protein sequence ID" value="MDA0638950.1"/>
    <property type="molecule type" value="Genomic_DNA"/>
</dbReference>
<dbReference type="PANTHER" id="PTHR43289:SF6">
    <property type="entry name" value="SERINE_THREONINE-PROTEIN KINASE NEKL-3"/>
    <property type="match status" value="1"/>
</dbReference>
<dbReference type="Pfam" id="PF00069">
    <property type="entry name" value="Pkinase"/>
    <property type="match status" value="1"/>
</dbReference>
<sequence length="293" mass="31429">MESDSSRLIAKRYQLVRALGRGGMGVVWEGHDTLLNRQCAVKEVVLPEGLPQADRERQLVRTAREARTAAQFNHPSVVAVYDVVEEDGRPWIIMELVRAPSVEEVVATMGALPVRQAADVGRQVLSALVAAHGQGILHRDVKPSNVLLTDDGRAVLTDFGIATAEGEASLTKTGMVTGSPGFLAPERVRGTDAGPASDLWSLGATLYATLVGRSPFERGEPMATLKAILDEEPDYRRIPPAMHPILQGLMRKDPAERVTAGEADDLLAVVLQAKPASADMDAPPPGASRRLGR</sequence>
<dbReference type="SMART" id="SM00220">
    <property type="entry name" value="S_TKc"/>
    <property type="match status" value="1"/>
</dbReference>
<keyword evidence="6 7" id="KW-0067">ATP-binding</keyword>
<dbReference type="PANTHER" id="PTHR43289">
    <property type="entry name" value="MITOGEN-ACTIVATED PROTEIN KINASE KINASE KINASE 20-RELATED"/>
    <property type="match status" value="1"/>
</dbReference>
<feature type="domain" description="Protein kinase" evidence="9">
    <location>
        <begin position="13"/>
        <end position="267"/>
    </location>
</feature>
<evidence type="ECO:0000256" key="4">
    <source>
        <dbReference type="ARBA" id="ARBA00022741"/>
    </source>
</evidence>
<accession>A0ABT4SPF1</accession>
<dbReference type="CDD" id="cd14014">
    <property type="entry name" value="STKc_PknB_like"/>
    <property type="match status" value="1"/>
</dbReference>
<dbReference type="EC" id="2.7.11.1" evidence="1"/>
<name>A0ABT4SPF1_9ACTN</name>
<dbReference type="InterPro" id="IPR000719">
    <property type="entry name" value="Prot_kinase_dom"/>
</dbReference>
<evidence type="ECO:0000256" key="5">
    <source>
        <dbReference type="ARBA" id="ARBA00022777"/>
    </source>
</evidence>
<dbReference type="PROSITE" id="PS50011">
    <property type="entry name" value="PROTEIN_KINASE_DOM"/>
    <property type="match status" value="1"/>
</dbReference>
<keyword evidence="5 10" id="KW-0418">Kinase</keyword>
<dbReference type="Proteomes" id="UP001144036">
    <property type="component" value="Unassembled WGS sequence"/>
</dbReference>
<evidence type="ECO:0000256" key="7">
    <source>
        <dbReference type="PROSITE-ProRule" id="PRU10141"/>
    </source>
</evidence>
<evidence type="ECO:0000256" key="6">
    <source>
        <dbReference type="ARBA" id="ARBA00022840"/>
    </source>
</evidence>
<feature type="region of interest" description="Disordered" evidence="8">
    <location>
        <begin position="274"/>
        <end position="293"/>
    </location>
</feature>
<evidence type="ECO:0000259" key="9">
    <source>
        <dbReference type="PROSITE" id="PS50011"/>
    </source>
</evidence>
<keyword evidence="11" id="KW-1185">Reference proteome</keyword>
<evidence type="ECO:0000313" key="11">
    <source>
        <dbReference type="Proteomes" id="UP001144036"/>
    </source>
</evidence>
<dbReference type="InterPro" id="IPR008271">
    <property type="entry name" value="Ser/Thr_kinase_AS"/>
</dbReference>
<feature type="non-terminal residue" evidence="10">
    <location>
        <position position="293"/>
    </location>
</feature>
<evidence type="ECO:0000256" key="8">
    <source>
        <dbReference type="SAM" id="MobiDB-lite"/>
    </source>
</evidence>
<dbReference type="Gene3D" id="3.30.200.20">
    <property type="entry name" value="Phosphorylase Kinase, domain 1"/>
    <property type="match status" value="1"/>
</dbReference>
<gene>
    <name evidence="10" type="ORF">OUY22_36535</name>
</gene>
<dbReference type="InterPro" id="IPR017441">
    <property type="entry name" value="Protein_kinase_ATP_BS"/>
</dbReference>
<evidence type="ECO:0000256" key="2">
    <source>
        <dbReference type="ARBA" id="ARBA00022527"/>
    </source>
</evidence>
<dbReference type="PROSITE" id="PS00107">
    <property type="entry name" value="PROTEIN_KINASE_ATP"/>
    <property type="match status" value="1"/>
</dbReference>
<dbReference type="GO" id="GO:0016301">
    <property type="term" value="F:kinase activity"/>
    <property type="evidence" value="ECO:0007669"/>
    <property type="project" value="UniProtKB-KW"/>
</dbReference>
<protein>
    <recommendedName>
        <fullName evidence="1">non-specific serine/threonine protein kinase</fullName>
        <ecNumber evidence="1">2.7.11.1</ecNumber>
    </recommendedName>
</protein>
<feature type="binding site" evidence="7">
    <location>
        <position position="42"/>
    </location>
    <ligand>
        <name>ATP</name>
        <dbReference type="ChEBI" id="CHEBI:30616"/>
    </ligand>
</feature>
<dbReference type="InterPro" id="IPR011009">
    <property type="entry name" value="Kinase-like_dom_sf"/>
</dbReference>
<evidence type="ECO:0000313" key="10">
    <source>
        <dbReference type="EMBL" id="MDA0638950.1"/>
    </source>
</evidence>
<organism evidence="10 11">
    <name type="scientific">Nonomuraea corallina</name>
    <dbReference type="NCBI Taxonomy" id="2989783"/>
    <lineage>
        <taxon>Bacteria</taxon>
        <taxon>Bacillati</taxon>
        <taxon>Actinomycetota</taxon>
        <taxon>Actinomycetes</taxon>
        <taxon>Streptosporangiales</taxon>
        <taxon>Streptosporangiaceae</taxon>
        <taxon>Nonomuraea</taxon>
    </lineage>
</organism>
<keyword evidence="2" id="KW-0723">Serine/threonine-protein kinase</keyword>
<dbReference type="SUPFAM" id="SSF56112">
    <property type="entry name" value="Protein kinase-like (PK-like)"/>
    <property type="match status" value="1"/>
</dbReference>
<keyword evidence="4 7" id="KW-0547">Nucleotide-binding</keyword>
<dbReference type="RefSeq" id="WP_270159890.1">
    <property type="nucleotide sequence ID" value="NZ_JAPNNL010000335.1"/>
</dbReference>
<comment type="caution">
    <text evidence="10">The sequence shown here is derived from an EMBL/GenBank/DDBJ whole genome shotgun (WGS) entry which is preliminary data.</text>
</comment>
<reference evidence="10" key="1">
    <citation type="submission" date="2022-11" db="EMBL/GenBank/DDBJ databases">
        <title>Nonomuraea corallina sp. nov., a new species of the genus Nonomuraea isolated from sea side sediment in Thai sea.</title>
        <authorList>
            <person name="Ngamcharungchit C."/>
            <person name="Matsumoto A."/>
            <person name="Suriyachadkun C."/>
            <person name="Panbangred W."/>
            <person name="Inahashi Y."/>
            <person name="Intra B."/>
        </authorList>
    </citation>
    <scope>NUCLEOTIDE SEQUENCE</scope>
    <source>
        <strain evidence="10">MCN248</strain>
    </source>
</reference>
<dbReference type="Gene3D" id="1.10.510.10">
    <property type="entry name" value="Transferase(Phosphotransferase) domain 1"/>
    <property type="match status" value="1"/>
</dbReference>
<keyword evidence="3" id="KW-0808">Transferase</keyword>
<evidence type="ECO:0000256" key="3">
    <source>
        <dbReference type="ARBA" id="ARBA00022679"/>
    </source>
</evidence>
<evidence type="ECO:0000256" key="1">
    <source>
        <dbReference type="ARBA" id="ARBA00012513"/>
    </source>
</evidence>
<proteinExistence type="predicted"/>
<dbReference type="PROSITE" id="PS00108">
    <property type="entry name" value="PROTEIN_KINASE_ST"/>
    <property type="match status" value="1"/>
</dbReference>